<name>A0A2G8LP04_STIJA</name>
<dbReference type="STRING" id="307972.A0A2G8LP04"/>
<dbReference type="AlphaFoldDB" id="A0A2G8LP04"/>
<accession>A0A2G8LP04</accession>
<dbReference type="OrthoDB" id="5967416at2759"/>
<reference evidence="3 4" key="1">
    <citation type="journal article" date="2017" name="PLoS Biol.">
        <title>The sea cucumber genome provides insights into morphological evolution and visceral regeneration.</title>
        <authorList>
            <person name="Zhang X."/>
            <person name="Sun L."/>
            <person name="Yuan J."/>
            <person name="Sun Y."/>
            <person name="Gao Y."/>
            <person name="Zhang L."/>
            <person name="Li S."/>
            <person name="Dai H."/>
            <person name="Hamel J.F."/>
            <person name="Liu C."/>
            <person name="Yu Y."/>
            <person name="Liu S."/>
            <person name="Lin W."/>
            <person name="Guo K."/>
            <person name="Jin S."/>
            <person name="Xu P."/>
            <person name="Storey K.B."/>
            <person name="Huan P."/>
            <person name="Zhang T."/>
            <person name="Zhou Y."/>
            <person name="Zhang J."/>
            <person name="Lin C."/>
            <person name="Li X."/>
            <person name="Xing L."/>
            <person name="Huo D."/>
            <person name="Sun M."/>
            <person name="Wang L."/>
            <person name="Mercier A."/>
            <person name="Li F."/>
            <person name="Yang H."/>
            <person name="Xiang J."/>
        </authorList>
    </citation>
    <scope>NUCLEOTIDE SEQUENCE [LARGE SCALE GENOMIC DNA]</scope>
    <source>
        <strain evidence="3">Shaxun</strain>
        <tissue evidence="3">Muscle</tissue>
    </source>
</reference>
<feature type="domain" description="HYR" evidence="2">
    <location>
        <begin position="18"/>
        <end position="101"/>
    </location>
</feature>
<dbReference type="PROSITE" id="PS50825">
    <property type="entry name" value="HYR"/>
    <property type="match status" value="3"/>
</dbReference>
<comment type="caution">
    <text evidence="3">The sequence shown here is derived from an EMBL/GenBank/DDBJ whole genome shotgun (WGS) entry which is preliminary data.</text>
</comment>
<evidence type="ECO:0000256" key="1">
    <source>
        <dbReference type="ARBA" id="ARBA00022737"/>
    </source>
</evidence>
<protein>
    <submittedName>
        <fullName evidence="3">Putative hyalin-like isoform X1</fullName>
    </submittedName>
</protein>
<sequence length="272" mass="29501">MKLLYFPYLVTENADSNVDNTPPVIDDCPNDAVLNINTYDGPISVTWDQPTATDDSGLPVIRFRTHLPGESFPLGITQVTYTFTDQSGNSAVCNFNVRIEFGLVDMTPPRFSNCPDTVSVSVPFGTQNTPISWIAPTATDDSGNVNVVPSHNPGFSFPIGLSVVTYTFADRTGNEASCTFLIIVTENADSNVDNTPPVIDDCPNDAVLNINQYDGPISVTWDQPTATDDSGLPVIDSELICLEKASLWESLKLLTLSPINLETLPFVTSMLE</sequence>
<keyword evidence="4" id="KW-1185">Reference proteome</keyword>
<dbReference type="EMBL" id="MRZV01000021">
    <property type="protein sequence ID" value="PIK61981.1"/>
    <property type="molecule type" value="Genomic_DNA"/>
</dbReference>
<feature type="domain" description="HYR" evidence="2">
    <location>
        <begin position="104"/>
        <end position="186"/>
    </location>
</feature>
<proteinExistence type="predicted"/>
<dbReference type="Pfam" id="PF02494">
    <property type="entry name" value="HYR"/>
    <property type="match status" value="2"/>
</dbReference>
<evidence type="ECO:0000313" key="4">
    <source>
        <dbReference type="Proteomes" id="UP000230750"/>
    </source>
</evidence>
<dbReference type="Proteomes" id="UP000230750">
    <property type="component" value="Unassembled WGS sequence"/>
</dbReference>
<gene>
    <name evidence="3" type="ORF">BSL78_01125</name>
</gene>
<dbReference type="PANTHER" id="PTHR24273">
    <property type="entry name" value="FI04643P-RELATED"/>
    <property type="match status" value="1"/>
</dbReference>
<dbReference type="InterPro" id="IPR003410">
    <property type="entry name" value="HYR_dom"/>
</dbReference>
<feature type="domain" description="HYR" evidence="2">
    <location>
        <begin position="192"/>
        <end position="272"/>
    </location>
</feature>
<dbReference type="PANTHER" id="PTHR24273:SF32">
    <property type="entry name" value="HYALIN"/>
    <property type="match status" value="1"/>
</dbReference>
<evidence type="ECO:0000259" key="2">
    <source>
        <dbReference type="PROSITE" id="PS50825"/>
    </source>
</evidence>
<organism evidence="3 4">
    <name type="scientific">Stichopus japonicus</name>
    <name type="common">Sea cucumber</name>
    <dbReference type="NCBI Taxonomy" id="307972"/>
    <lineage>
        <taxon>Eukaryota</taxon>
        <taxon>Metazoa</taxon>
        <taxon>Echinodermata</taxon>
        <taxon>Eleutherozoa</taxon>
        <taxon>Echinozoa</taxon>
        <taxon>Holothuroidea</taxon>
        <taxon>Aspidochirotacea</taxon>
        <taxon>Aspidochirotida</taxon>
        <taxon>Stichopodidae</taxon>
        <taxon>Apostichopus</taxon>
    </lineage>
</organism>
<keyword evidence="1" id="KW-0677">Repeat</keyword>
<evidence type="ECO:0000313" key="3">
    <source>
        <dbReference type="EMBL" id="PIK61981.1"/>
    </source>
</evidence>